<keyword evidence="1" id="KW-0732">Signal</keyword>
<comment type="caution">
    <text evidence="2">The sequence shown here is derived from an EMBL/GenBank/DDBJ whole genome shotgun (WGS) entry which is preliminary data.</text>
</comment>
<dbReference type="RefSeq" id="WP_161096279.1">
    <property type="nucleotide sequence ID" value="NZ_WWCW01000017.1"/>
</dbReference>
<accession>A0A845FZT4</accession>
<organism evidence="2 3">
    <name type="scientific">Duganella vulcania</name>
    <dbReference type="NCBI Taxonomy" id="2692166"/>
    <lineage>
        <taxon>Bacteria</taxon>
        <taxon>Pseudomonadati</taxon>
        <taxon>Pseudomonadota</taxon>
        <taxon>Betaproteobacteria</taxon>
        <taxon>Burkholderiales</taxon>
        <taxon>Oxalobacteraceae</taxon>
        <taxon>Telluria group</taxon>
        <taxon>Duganella</taxon>
    </lineage>
</organism>
<dbReference type="Proteomes" id="UP000470302">
    <property type="component" value="Unassembled WGS sequence"/>
</dbReference>
<dbReference type="EMBL" id="WWCW01000017">
    <property type="protein sequence ID" value="MYM87101.1"/>
    <property type="molecule type" value="Genomic_DNA"/>
</dbReference>
<evidence type="ECO:0000256" key="1">
    <source>
        <dbReference type="SAM" id="SignalP"/>
    </source>
</evidence>
<protein>
    <recommendedName>
        <fullName evidence="4">DUF1311 domain-containing protein</fullName>
    </recommendedName>
</protein>
<feature type="signal peptide" evidence="1">
    <location>
        <begin position="1"/>
        <end position="20"/>
    </location>
</feature>
<gene>
    <name evidence="2" type="ORF">GTP91_07890</name>
</gene>
<evidence type="ECO:0000313" key="3">
    <source>
        <dbReference type="Proteomes" id="UP000470302"/>
    </source>
</evidence>
<evidence type="ECO:0000313" key="2">
    <source>
        <dbReference type="EMBL" id="MYM87101.1"/>
    </source>
</evidence>
<feature type="chain" id="PRO_5033000395" description="DUF1311 domain-containing protein" evidence="1">
    <location>
        <begin position="21"/>
        <end position="319"/>
    </location>
</feature>
<evidence type="ECO:0008006" key="4">
    <source>
        <dbReference type="Google" id="ProtNLM"/>
    </source>
</evidence>
<sequence>MWKPSVLGSLLFAVGLGAHAVGVDEALLGCWRSQQVQVTLTDQSHNDQNGDCVSEYDAEFVRSRCSGASGQTETLSAWQRVGQDTLRVTLLDPSTHAVKGAPSELRYRIEDHWLLIERQFPVGAAGAKQPRSLKSVSVRVRSDAAGSTANCAPRGESKLRIGRAPVSSLALSLPAGWEPLLIDPYTDERLRPAVNTSLFIGAFAPVGASVSQSKPARMVLVLDDVRYGAKPVQAKDFGAVKQRFIAEMGDAKLTCDEPDKVCALLTEASGKQAYTELLNVNGRVAIITSTIVGAKGDSLSVLRDAAQTFASRLRLDNPN</sequence>
<reference evidence="2 3" key="1">
    <citation type="submission" date="2020-01" db="EMBL/GenBank/DDBJ databases">
        <title>Novel species isolated from a subtropical stream in China.</title>
        <authorList>
            <person name="Lu H."/>
        </authorList>
    </citation>
    <scope>NUCLEOTIDE SEQUENCE [LARGE SCALE GENOMIC DNA]</scope>
    <source>
        <strain evidence="2 3">FT82W</strain>
    </source>
</reference>
<proteinExistence type="predicted"/>
<name>A0A845FZT4_9BURK</name>
<dbReference type="AlphaFoldDB" id="A0A845FZT4"/>